<gene>
    <name evidence="8" type="ORF">SMN809_LOCUS85632</name>
</gene>
<dbReference type="PANTHER" id="PTHR23142">
    <property type="entry name" value="PRE-MRNA-SPLICING FACTOR 38A-RELATED"/>
    <property type="match status" value="1"/>
</dbReference>
<evidence type="ECO:0000313" key="9">
    <source>
        <dbReference type="Proteomes" id="UP000676336"/>
    </source>
</evidence>
<evidence type="ECO:0000256" key="6">
    <source>
        <dbReference type="ARBA" id="ARBA00023242"/>
    </source>
</evidence>
<dbReference type="Pfam" id="PF03371">
    <property type="entry name" value="PRP38"/>
    <property type="match status" value="1"/>
</dbReference>
<evidence type="ECO:0000256" key="4">
    <source>
        <dbReference type="ARBA" id="ARBA00022728"/>
    </source>
</evidence>
<dbReference type="Proteomes" id="UP000676336">
    <property type="component" value="Unassembled WGS sequence"/>
</dbReference>
<dbReference type="InterPro" id="IPR005037">
    <property type="entry name" value="PRP38"/>
</dbReference>
<reference evidence="8" key="1">
    <citation type="submission" date="2021-02" db="EMBL/GenBank/DDBJ databases">
        <authorList>
            <person name="Nowell W R."/>
        </authorList>
    </citation>
    <scope>NUCLEOTIDE SEQUENCE</scope>
</reference>
<keyword evidence="4 7" id="KW-0747">Spliceosome</keyword>
<evidence type="ECO:0000256" key="5">
    <source>
        <dbReference type="ARBA" id="ARBA00023187"/>
    </source>
</evidence>
<comment type="function">
    <text evidence="7">Required for pre-mRNA splicing.</text>
</comment>
<dbReference type="GO" id="GO:0000398">
    <property type="term" value="P:mRNA splicing, via spliceosome"/>
    <property type="evidence" value="ECO:0007669"/>
    <property type="project" value="UniProtKB-UniRule"/>
</dbReference>
<evidence type="ECO:0000256" key="1">
    <source>
        <dbReference type="ARBA" id="ARBA00004123"/>
    </source>
</evidence>
<comment type="caution">
    <text evidence="8">The sequence shown here is derived from an EMBL/GenBank/DDBJ whole genome shotgun (WGS) entry which is preliminary data.</text>
</comment>
<dbReference type="EMBL" id="CAJOBI010366012">
    <property type="protein sequence ID" value="CAF5228180.1"/>
    <property type="molecule type" value="Genomic_DNA"/>
</dbReference>
<evidence type="ECO:0000256" key="3">
    <source>
        <dbReference type="ARBA" id="ARBA00022664"/>
    </source>
</evidence>
<comment type="subcellular location">
    <subcellularLocation>
        <location evidence="1 7">Nucleus</location>
    </subcellularLocation>
</comment>
<evidence type="ECO:0000256" key="7">
    <source>
        <dbReference type="RuleBase" id="RU367025"/>
    </source>
</evidence>
<dbReference type="GO" id="GO:0005681">
    <property type="term" value="C:spliceosomal complex"/>
    <property type="evidence" value="ECO:0007669"/>
    <property type="project" value="UniProtKB-KW"/>
</dbReference>
<name>A0A8S3KE27_9BILA</name>
<keyword evidence="6 7" id="KW-0539">Nucleus</keyword>
<evidence type="ECO:0000313" key="8">
    <source>
        <dbReference type="EMBL" id="CAF5228180.1"/>
    </source>
</evidence>
<accession>A0A8S3KE27</accession>
<comment type="similarity">
    <text evidence="2 7">Belongs to the PRP38 family.</text>
</comment>
<dbReference type="AlphaFoldDB" id="A0A8S3KE27"/>
<keyword evidence="5 7" id="KW-0508">mRNA splicing</keyword>
<feature type="non-terminal residue" evidence="8">
    <location>
        <position position="53"/>
    </location>
</feature>
<keyword evidence="3 7" id="KW-0507">mRNA processing</keyword>
<proteinExistence type="inferred from homology"/>
<evidence type="ECO:0000256" key="2">
    <source>
        <dbReference type="ARBA" id="ARBA00006164"/>
    </source>
</evidence>
<sequence>MAKDSNILGTWGNKDSMNLNSLVLNNIMSSQYFKSALYEKKTYHEVVDEIYYR</sequence>
<protein>
    <recommendedName>
        <fullName evidence="7">Pre-mRNA-splicing factor 38</fullName>
    </recommendedName>
</protein>
<organism evidence="8 9">
    <name type="scientific">Rotaria magnacalcarata</name>
    <dbReference type="NCBI Taxonomy" id="392030"/>
    <lineage>
        <taxon>Eukaryota</taxon>
        <taxon>Metazoa</taxon>
        <taxon>Spiralia</taxon>
        <taxon>Gnathifera</taxon>
        <taxon>Rotifera</taxon>
        <taxon>Eurotatoria</taxon>
        <taxon>Bdelloidea</taxon>
        <taxon>Philodinida</taxon>
        <taxon>Philodinidae</taxon>
        <taxon>Rotaria</taxon>
    </lineage>
</organism>